<evidence type="ECO:0000256" key="1">
    <source>
        <dbReference type="SAM" id="MobiDB-lite"/>
    </source>
</evidence>
<feature type="compositionally biased region" description="Pro residues" evidence="1">
    <location>
        <begin position="10"/>
        <end position="23"/>
    </location>
</feature>
<feature type="region of interest" description="Disordered" evidence="1">
    <location>
        <begin position="748"/>
        <end position="819"/>
    </location>
</feature>
<feature type="region of interest" description="Disordered" evidence="1">
    <location>
        <begin position="963"/>
        <end position="994"/>
    </location>
</feature>
<feature type="compositionally biased region" description="Low complexity" evidence="1">
    <location>
        <begin position="1405"/>
        <end position="1418"/>
    </location>
</feature>
<feature type="region of interest" description="Disordered" evidence="1">
    <location>
        <begin position="1473"/>
        <end position="1551"/>
    </location>
</feature>
<feature type="compositionally biased region" description="Low complexity" evidence="1">
    <location>
        <begin position="58"/>
        <end position="72"/>
    </location>
</feature>
<reference evidence="2 3" key="1">
    <citation type="journal article" date="2011" name="PLoS Pathog.">
        <title>Endophytic Life Strategies Decoded by Genome and Transcriptome Analyses of the Mutualistic Root Symbiont Piriformospora indica.</title>
        <authorList>
            <person name="Zuccaro A."/>
            <person name="Lahrmann U."/>
            <person name="Guldener U."/>
            <person name="Langen G."/>
            <person name="Pfiffi S."/>
            <person name="Biedenkopf D."/>
            <person name="Wong P."/>
            <person name="Samans B."/>
            <person name="Grimm C."/>
            <person name="Basiewicz M."/>
            <person name="Murat C."/>
            <person name="Martin F."/>
            <person name="Kogel K.H."/>
        </authorList>
    </citation>
    <scope>NUCLEOTIDE SEQUENCE [LARGE SCALE GENOMIC DNA]</scope>
    <source>
        <strain evidence="2 3">DSM 11827</strain>
    </source>
</reference>
<feature type="region of interest" description="Disordered" evidence="1">
    <location>
        <begin position="387"/>
        <end position="430"/>
    </location>
</feature>
<comment type="caution">
    <text evidence="2">The sequence shown here is derived from an EMBL/GenBank/DDBJ whole genome shotgun (WGS) entry which is preliminary data.</text>
</comment>
<keyword evidence="3" id="KW-1185">Reference proteome</keyword>
<feature type="region of interest" description="Disordered" evidence="1">
    <location>
        <begin position="1054"/>
        <end position="1111"/>
    </location>
</feature>
<dbReference type="HOGENOM" id="CLU_238421_0_0_1"/>
<feature type="compositionally biased region" description="Polar residues" evidence="1">
    <location>
        <begin position="1386"/>
        <end position="1397"/>
    </location>
</feature>
<gene>
    <name evidence="2" type="ORF">PIIN_06952</name>
</gene>
<feature type="compositionally biased region" description="Polar residues" evidence="1">
    <location>
        <begin position="153"/>
        <end position="175"/>
    </location>
</feature>
<feature type="compositionally biased region" description="Pro residues" evidence="1">
    <location>
        <begin position="271"/>
        <end position="283"/>
    </location>
</feature>
<name>G4TNV4_SERID</name>
<feature type="compositionally biased region" description="Polar residues" evidence="1">
    <location>
        <begin position="749"/>
        <end position="758"/>
    </location>
</feature>
<sequence length="1787" mass="186132">MASAILSAFPRPPTHIPTSPLPQTPGSSSRPTTPSGRRTPGAPSAHETPFASTPILPSDADAAGSSASTTAALKERRRSRGASAAPGAYRGVFVGEEAMMPRMSVESTMAFANVDGASSPTESSFSHTTFATATTSANNRERVGHYENLRRTLLNSPNGTMNGERTSQYSQGTADGSSGSSAHGHLALQTPSALSSRPNSFIGPGTPPLNVPLSASARLAALRAKRTGLNALNITSPPPGGHIPLGDGQKTPGSGSYAYRRQSWGSVSAAGPPPTTPLPPIPTTPMGRKENRKSINLASPTQASFPFPKSLGPGTSTAATTPTTATFPYSAPSVATFGHGIGGAASVRDGEHSRASSFGSTGDMHRGGVYTSTMPLKLGLGNGSVATFGGGGSPSEFGGEDSNPSMSGTPPRQNRPGHMPNFSTSTTTSNGTAYAAIGRRVTRLSTESFNGGLAAIAALSRVDSGTGSQSSNSPNGPINNTMPAPQILGVDMDDEPLDVQKELELLRREKAERRVSSASMLSNFSTRSNNTFRGAASKVMDVSPEEVQDDEGAELAGERLLGSVGAGLEGLASTWGPGKRTQSARSLASAKLGIGTPPTSRPGSSRGDRSRPTSFISSVRKGSLLAEGEDVNSRTQSPSAASLVAPSLTQSISRGHSPAYQSSAATTPFNTLPRSQLHQSYEEDDADETITLNRAPSLSSNGHRATARESLFSLYARRESDDSIQTFEPGVVGSGSTFASRISEEIENRNSVASSNSAHLMIKPKGTSSKRTVPDVTLEDASDPSGKTPMAFPNKPLSDDHRSTSNIHTSVSVESHESQDRLVNISVWDDAAPVTPNSASSHATASPNGWLGQLPKGPASNNVESAMDESLPRTSISSSHSDKSRLAPSTSSSSASALTITPGTAFAPSGVSSSKPSLELERPSSAMSSGLQTPFPAPPALNVHQATPLSSETSLAMYQYEDQDEEDDVLASPSAGRDRGKQQPAARTSRKARASEDFAVKLEREMAQDGMQGEFALLQEVAVREKRMKLALFGRGGPTLSRPKDRRPQSMAAIEKKLPDSPDREDSRADGASSPEIEEMIRRGRKSLSSAQKKAMRRRRSTGAIRPYPSGEWRRSEVDRALGFIKPGESTRKAMDIDRDRVMVRDSVVLELPPEEKYREPELEVDEGAETDSSIDLHTPLPRLMLKDGLLSPHSKILRPPTPEEEVQGSRMSIRSTLKVPKPNDKRKRRHRDGKLLREGVGLTTGLGWSDSEDEDAPSPLTRRLSTMTLNSTISRKGSMASSINSYGGSSFHLSRSPSMPSIPSGATISSASLASKHSSTSSGSDATSRNEVPRTRAVVFVERSPYGQPPVTPKPALKPSATMSIIEHAQMLPTASLFKSRNHPLASSSRHPTFNFSMGDRRSSSPAGNSSQSSSGGVIPPVTPEADRMPSLGHDAMLKDMSTPEDLQGASGASSIGFGSASISGAGAGLAAMGRGRSWTSPPSPSPVNAMLPGDDEITKPTPRPAEVRYSGGNFSYPTAMRQVPGAPPATPGSETKKPDGLKKPAPRGLQMLTLPTVVAAGGRLSPRAGTFALPSSPSLQNACQKSSGNIAAAASAASSAVRARSGSTGSTNGNPAMPPLSSTPMRTSSRMPQSTIPRNRTLSGGVSAMMVAPAEPVTPPLPPAPATGSIGKKGLGSLRSIVSSRSTSETAGSIPRMLGVARATSAPGSPPTRIAPPSVTGKTGAGMTYRKSAGSATEAAGFTPMKSKIATPPSSTSRLAAPSSYTLTRTPSTASLTPSVVGVAL</sequence>
<feature type="compositionally biased region" description="Polar residues" evidence="1">
    <location>
        <begin position="1264"/>
        <end position="1307"/>
    </location>
</feature>
<feature type="compositionally biased region" description="Low complexity" evidence="1">
    <location>
        <begin position="595"/>
        <end position="605"/>
    </location>
</feature>
<feature type="region of interest" description="Disordered" evidence="1">
    <location>
        <begin position="1704"/>
        <end position="1787"/>
    </location>
</feature>
<feature type="compositionally biased region" description="Polar residues" evidence="1">
    <location>
        <begin position="294"/>
        <end position="304"/>
    </location>
</feature>
<feature type="compositionally biased region" description="Polar residues" evidence="1">
    <location>
        <begin position="804"/>
        <end position="813"/>
    </location>
</feature>
<feature type="compositionally biased region" description="Low complexity" evidence="1">
    <location>
        <begin position="1308"/>
        <end position="1328"/>
    </location>
</feature>
<dbReference type="STRING" id="1109443.G4TNV4"/>
<feature type="region of interest" description="Disordered" evidence="1">
    <location>
        <begin position="572"/>
        <end position="672"/>
    </location>
</feature>
<feature type="region of interest" description="Disordered" evidence="1">
    <location>
        <begin position="230"/>
        <end position="319"/>
    </location>
</feature>
<proteinExistence type="predicted"/>
<feature type="region of interest" description="Disordered" evidence="1">
    <location>
        <begin position="835"/>
        <end position="943"/>
    </location>
</feature>
<dbReference type="OrthoDB" id="3064136at2759"/>
<feature type="compositionally biased region" description="Basic and acidic residues" evidence="1">
    <location>
        <begin position="1054"/>
        <end position="1069"/>
    </location>
</feature>
<feature type="compositionally biased region" description="Polar residues" evidence="1">
    <location>
        <begin position="1754"/>
        <end position="1780"/>
    </location>
</feature>
<dbReference type="InParanoid" id="G4TNV4"/>
<feature type="compositionally biased region" description="Polar residues" evidence="1">
    <location>
        <begin position="189"/>
        <end position="199"/>
    </location>
</feature>
<feature type="compositionally biased region" description="Polar residues" evidence="1">
    <location>
        <begin position="649"/>
        <end position="672"/>
    </location>
</feature>
<feature type="compositionally biased region" description="Low complexity" evidence="1">
    <location>
        <begin position="24"/>
        <end position="41"/>
    </location>
</feature>
<feature type="region of interest" description="Disordered" evidence="1">
    <location>
        <begin position="153"/>
        <end position="205"/>
    </location>
</feature>
<feature type="region of interest" description="Disordered" evidence="1">
    <location>
        <begin position="1604"/>
        <end position="1642"/>
    </location>
</feature>
<feature type="compositionally biased region" description="Polar residues" evidence="1">
    <location>
        <begin position="1622"/>
        <end position="1642"/>
    </location>
</feature>
<feature type="region of interest" description="Disordered" evidence="1">
    <location>
        <begin position="1383"/>
        <end position="1455"/>
    </location>
</feature>
<dbReference type="eggNOG" id="ENOG502SS1P">
    <property type="taxonomic scope" value="Eukaryota"/>
</dbReference>
<organism evidence="2 3">
    <name type="scientific">Serendipita indica (strain DSM 11827)</name>
    <name type="common">Root endophyte fungus</name>
    <name type="synonym">Piriformospora indica</name>
    <dbReference type="NCBI Taxonomy" id="1109443"/>
    <lineage>
        <taxon>Eukaryota</taxon>
        <taxon>Fungi</taxon>
        <taxon>Dikarya</taxon>
        <taxon>Basidiomycota</taxon>
        <taxon>Agaricomycotina</taxon>
        <taxon>Agaricomycetes</taxon>
        <taxon>Sebacinales</taxon>
        <taxon>Serendipitaceae</taxon>
        <taxon>Serendipita</taxon>
    </lineage>
</organism>
<feature type="region of interest" description="Disordered" evidence="1">
    <location>
        <begin position="1193"/>
        <end position="1335"/>
    </location>
</feature>
<feature type="region of interest" description="Disordered" evidence="1">
    <location>
        <begin position="1"/>
        <end position="84"/>
    </location>
</feature>
<feature type="region of interest" description="Disordered" evidence="1">
    <location>
        <begin position="463"/>
        <end position="482"/>
    </location>
</feature>
<dbReference type="Proteomes" id="UP000007148">
    <property type="component" value="Unassembled WGS sequence"/>
</dbReference>
<feature type="compositionally biased region" description="Low complexity" evidence="1">
    <location>
        <begin position="176"/>
        <end position="188"/>
    </location>
</feature>
<evidence type="ECO:0000313" key="2">
    <source>
        <dbReference type="EMBL" id="CCA72997.1"/>
    </source>
</evidence>
<evidence type="ECO:0000313" key="3">
    <source>
        <dbReference type="Proteomes" id="UP000007148"/>
    </source>
</evidence>
<feature type="compositionally biased region" description="Polar residues" evidence="1">
    <location>
        <begin position="835"/>
        <end position="847"/>
    </location>
</feature>
<accession>G4TNV4</accession>
<dbReference type="EMBL" id="CAFZ01000195">
    <property type="protein sequence ID" value="CCA72997.1"/>
    <property type="molecule type" value="Genomic_DNA"/>
</dbReference>
<feature type="compositionally biased region" description="Polar residues" evidence="1">
    <location>
        <begin position="402"/>
        <end position="412"/>
    </location>
</feature>
<protein>
    <submittedName>
        <fullName evidence="2">Uncharacterized protein</fullName>
    </submittedName>
</protein>
<feature type="compositionally biased region" description="Low complexity" evidence="1">
    <location>
        <begin position="637"/>
        <end position="648"/>
    </location>
</feature>
<feature type="compositionally biased region" description="Low complexity" evidence="1">
    <location>
        <begin position="886"/>
        <end position="902"/>
    </location>
</feature>